<accession>A0A9D1FXE7</accession>
<comment type="caution">
    <text evidence="1">The sequence shown here is derived from an EMBL/GenBank/DDBJ whole genome shotgun (WGS) entry which is preliminary data.</text>
</comment>
<reference evidence="1" key="1">
    <citation type="submission" date="2020-10" db="EMBL/GenBank/DDBJ databases">
        <authorList>
            <person name="Gilroy R."/>
        </authorList>
    </citation>
    <scope>NUCLEOTIDE SEQUENCE</scope>
    <source>
        <strain evidence="1">CHK152-2994</strain>
    </source>
</reference>
<protein>
    <submittedName>
        <fullName evidence="1">LLM class flavin-dependent oxidoreductase</fullName>
    </submittedName>
</protein>
<dbReference type="Proteomes" id="UP000824139">
    <property type="component" value="Unassembled WGS sequence"/>
</dbReference>
<proteinExistence type="predicted"/>
<name>A0A9D1FXE7_9BACT</name>
<organism evidence="1 2">
    <name type="scientific">Candidatus Scatenecus faecavium</name>
    <dbReference type="NCBI Taxonomy" id="2840915"/>
    <lineage>
        <taxon>Bacteria</taxon>
        <taxon>Candidatus Scatenecus</taxon>
    </lineage>
</organism>
<sequence length="69" mass="7976">MGIKEDLKSLIAKEAKTMTEIAGILYKTDNKRTAMNSLSQKLRLNTIKYEEVRQIADLLGYDIQFVKRK</sequence>
<evidence type="ECO:0000313" key="1">
    <source>
        <dbReference type="EMBL" id="HIS83703.1"/>
    </source>
</evidence>
<dbReference type="EMBL" id="DVJO01000191">
    <property type="protein sequence ID" value="HIS83703.1"/>
    <property type="molecule type" value="Genomic_DNA"/>
</dbReference>
<reference evidence="1" key="2">
    <citation type="journal article" date="2021" name="PeerJ">
        <title>Extensive microbial diversity within the chicken gut microbiome revealed by metagenomics and culture.</title>
        <authorList>
            <person name="Gilroy R."/>
            <person name="Ravi A."/>
            <person name="Getino M."/>
            <person name="Pursley I."/>
            <person name="Horton D.L."/>
            <person name="Alikhan N.F."/>
            <person name="Baker D."/>
            <person name="Gharbi K."/>
            <person name="Hall N."/>
            <person name="Watson M."/>
            <person name="Adriaenssens E.M."/>
            <person name="Foster-Nyarko E."/>
            <person name="Jarju S."/>
            <person name="Secka A."/>
            <person name="Antonio M."/>
            <person name="Oren A."/>
            <person name="Chaudhuri R.R."/>
            <person name="La Ragione R."/>
            <person name="Hildebrand F."/>
            <person name="Pallen M.J."/>
        </authorList>
    </citation>
    <scope>NUCLEOTIDE SEQUENCE</scope>
    <source>
        <strain evidence="1">CHK152-2994</strain>
    </source>
</reference>
<gene>
    <name evidence="1" type="ORF">IAD41_08890</name>
</gene>
<evidence type="ECO:0000313" key="2">
    <source>
        <dbReference type="Proteomes" id="UP000824139"/>
    </source>
</evidence>
<dbReference type="AlphaFoldDB" id="A0A9D1FXE7"/>